<keyword evidence="2" id="KW-1185">Reference proteome</keyword>
<gene>
    <name evidence="1" type="ORF">X975_02766</name>
</gene>
<accession>A0A087SVW8</accession>
<dbReference type="Proteomes" id="UP000054359">
    <property type="component" value="Unassembled WGS sequence"/>
</dbReference>
<feature type="non-terminal residue" evidence="1">
    <location>
        <position position="1"/>
    </location>
</feature>
<reference evidence="1 2" key="1">
    <citation type="submission" date="2013-11" db="EMBL/GenBank/DDBJ databases">
        <title>Genome sequencing of Stegodyphus mimosarum.</title>
        <authorList>
            <person name="Bechsgaard J."/>
        </authorList>
    </citation>
    <scope>NUCLEOTIDE SEQUENCE [LARGE SCALE GENOMIC DNA]</scope>
</reference>
<feature type="non-terminal residue" evidence="1">
    <location>
        <position position="60"/>
    </location>
</feature>
<sequence length="60" mass="6833">EIRAPLLLHCSYTCFVKTGCCVFNFAELHELIQENFSLCDCNLSGYIFGFTMTGDIIENF</sequence>
<name>A0A087SVW8_STEMI</name>
<dbReference type="EMBL" id="KK112191">
    <property type="protein sequence ID" value="KFM57007.1"/>
    <property type="molecule type" value="Genomic_DNA"/>
</dbReference>
<evidence type="ECO:0000313" key="2">
    <source>
        <dbReference type="Proteomes" id="UP000054359"/>
    </source>
</evidence>
<proteinExistence type="predicted"/>
<dbReference type="AlphaFoldDB" id="A0A087SVW8"/>
<evidence type="ECO:0000313" key="1">
    <source>
        <dbReference type="EMBL" id="KFM57007.1"/>
    </source>
</evidence>
<organism evidence="1 2">
    <name type="scientific">Stegodyphus mimosarum</name>
    <name type="common">African social velvet spider</name>
    <dbReference type="NCBI Taxonomy" id="407821"/>
    <lineage>
        <taxon>Eukaryota</taxon>
        <taxon>Metazoa</taxon>
        <taxon>Ecdysozoa</taxon>
        <taxon>Arthropoda</taxon>
        <taxon>Chelicerata</taxon>
        <taxon>Arachnida</taxon>
        <taxon>Araneae</taxon>
        <taxon>Araneomorphae</taxon>
        <taxon>Entelegynae</taxon>
        <taxon>Eresoidea</taxon>
        <taxon>Eresidae</taxon>
        <taxon>Stegodyphus</taxon>
    </lineage>
</organism>
<protein>
    <submittedName>
        <fullName evidence="1">Uncharacterized protein</fullName>
    </submittedName>
</protein>